<organism evidence="1 2">
    <name type="scientific">Merluccius polli</name>
    <name type="common">Benguela hake</name>
    <name type="synonym">Merluccius cadenati</name>
    <dbReference type="NCBI Taxonomy" id="89951"/>
    <lineage>
        <taxon>Eukaryota</taxon>
        <taxon>Metazoa</taxon>
        <taxon>Chordata</taxon>
        <taxon>Craniata</taxon>
        <taxon>Vertebrata</taxon>
        <taxon>Euteleostomi</taxon>
        <taxon>Actinopterygii</taxon>
        <taxon>Neopterygii</taxon>
        <taxon>Teleostei</taxon>
        <taxon>Neoteleostei</taxon>
        <taxon>Acanthomorphata</taxon>
        <taxon>Zeiogadaria</taxon>
        <taxon>Gadariae</taxon>
        <taxon>Gadiformes</taxon>
        <taxon>Gadoidei</taxon>
        <taxon>Merlucciidae</taxon>
        <taxon>Merluccius</taxon>
    </lineage>
</organism>
<keyword evidence="2" id="KW-1185">Reference proteome</keyword>
<dbReference type="Proteomes" id="UP001174136">
    <property type="component" value="Unassembled WGS sequence"/>
</dbReference>
<protein>
    <submittedName>
        <fullName evidence="1">Uncharacterized protein</fullName>
    </submittedName>
</protein>
<dbReference type="AlphaFoldDB" id="A0AA47PDD7"/>
<dbReference type="EMBL" id="JAOPHQ010000283">
    <property type="protein sequence ID" value="KAK0155602.1"/>
    <property type="molecule type" value="Genomic_DNA"/>
</dbReference>
<comment type="caution">
    <text evidence="1">The sequence shown here is derived from an EMBL/GenBank/DDBJ whole genome shotgun (WGS) entry which is preliminary data.</text>
</comment>
<accession>A0AA47PDD7</accession>
<gene>
    <name evidence="1" type="ORF">N1851_002080</name>
</gene>
<sequence>MHNMLSWDNMIKYSNMCLMYKVINNLTSPPLKKLVQVRTSAYHSTRGAARGDCIIPLRKSQFGQSTFSHKAAQEWNTIPAHIRELDSHPSFKFPLKKWFIHNQMEPRMESGGLCIGIMLCWRQYQAQFISGLQRREVTGTNRLLQRVVTRDMGWGRPATPPSPPLLSLDCLLMISQVFADRPPRSQLALLNKLLVLLQASSDLQV</sequence>
<evidence type="ECO:0000313" key="2">
    <source>
        <dbReference type="Proteomes" id="UP001174136"/>
    </source>
</evidence>
<name>A0AA47PDD7_MERPO</name>
<evidence type="ECO:0000313" key="1">
    <source>
        <dbReference type="EMBL" id="KAK0155602.1"/>
    </source>
</evidence>
<proteinExistence type="predicted"/>
<reference evidence="1" key="1">
    <citation type="journal article" date="2023" name="Front. Mar. Sci.">
        <title>A new Merluccius polli reference genome to investigate the effects of global change in West African waters.</title>
        <authorList>
            <person name="Mateo J.L."/>
            <person name="Blanco-Fernandez C."/>
            <person name="Garcia-Vazquez E."/>
            <person name="Machado-Schiaffino G."/>
        </authorList>
    </citation>
    <scope>NUCLEOTIDE SEQUENCE</scope>
    <source>
        <strain evidence="1">C29</strain>
        <tissue evidence="1">Fin</tissue>
    </source>
</reference>